<comment type="subcellular location">
    <subcellularLocation>
        <location evidence="5">Cytoplasm</location>
    </subcellularLocation>
</comment>
<dbReference type="Gene3D" id="1.10.443.10">
    <property type="entry name" value="Intergrase catalytic core"/>
    <property type="match status" value="1"/>
</dbReference>
<proteinExistence type="inferred from homology"/>
<dbReference type="InterPro" id="IPR010998">
    <property type="entry name" value="Integrase_recombinase_N"/>
</dbReference>
<dbReference type="GO" id="GO:0003677">
    <property type="term" value="F:DNA binding"/>
    <property type="evidence" value="ECO:0007669"/>
    <property type="project" value="UniProtKB-UniRule"/>
</dbReference>
<reference evidence="8 9" key="1">
    <citation type="journal article" date="2014" name="Genome Announc.">
        <title>Whole-Genome Sequence of Streptococcus suis Serotype 4 Reference Strain 6407.</title>
        <authorList>
            <person name="Wang K."/>
            <person name="Chen J."/>
            <person name="Yao H."/>
            <person name="Lu C."/>
        </authorList>
    </citation>
    <scope>NUCLEOTIDE SEQUENCE [LARGE SCALE GENOMIC DNA]</scope>
    <source>
        <strain evidence="8">6407</strain>
    </source>
</reference>
<dbReference type="EMBL" id="CP008921">
    <property type="protein sequence ID" value="AIG44121.1"/>
    <property type="molecule type" value="Genomic_DNA"/>
</dbReference>
<dbReference type="InterPro" id="IPR020876">
    <property type="entry name" value="Tyrosine_recombinase_XerD-like"/>
</dbReference>
<sequence length="243" mass="28233">MKQAIESFIQSKKVSVNSQKSYTYDLQQFVTVTRGEICQQSLLVYQQSLLDLKPAAQKRKMSAVNQFLYFLYENNLLDRFYKLQTMSGPASVKKKLEREDLTLLFQESPWLEGQLIALLIAYLGLTPSEIAELTSQQVNLDFQVLTVEKGGAKRVLTLPKELIPYMESHLFGRYVFDKKGQTYSRQWFFNRLTEFVQSIGKPDWTAQKLREQYILKQIDEGKSLDQIAKQLGLKTSMSLEKFR</sequence>
<dbReference type="GO" id="GO:0006313">
    <property type="term" value="P:DNA transposition"/>
    <property type="evidence" value="ECO:0007669"/>
    <property type="project" value="UniProtKB-UniRule"/>
</dbReference>
<name>A0A075SL41_STRSU</name>
<keyword evidence="1 5" id="KW-0963">Cytoplasm</keyword>
<dbReference type="PROSITE" id="PS51898">
    <property type="entry name" value="TYR_RECOMBINASE"/>
    <property type="match status" value="1"/>
</dbReference>
<keyword evidence="4 5" id="KW-0233">DNA recombination</keyword>
<dbReference type="RefSeq" id="WP_024381676.1">
    <property type="nucleotide sequence ID" value="NZ_ALLE01000012.1"/>
</dbReference>
<dbReference type="PATRIC" id="fig|1214179.4.peg.1749"/>
<dbReference type="SUPFAM" id="SSF56349">
    <property type="entry name" value="DNA breaking-rejoining enzymes"/>
    <property type="match status" value="1"/>
</dbReference>
<evidence type="ECO:0000256" key="3">
    <source>
        <dbReference type="ARBA" id="ARBA00023125"/>
    </source>
</evidence>
<dbReference type="PROSITE" id="PS51900">
    <property type="entry name" value="CB"/>
    <property type="match status" value="1"/>
</dbReference>
<organism evidence="8 9">
    <name type="scientific">Streptococcus suis 6407</name>
    <dbReference type="NCBI Taxonomy" id="1214179"/>
    <lineage>
        <taxon>Bacteria</taxon>
        <taxon>Bacillati</taxon>
        <taxon>Bacillota</taxon>
        <taxon>Bacilli</taxon>
        <taxon>Lactobacillales</taxon>
        <taxon>Streptococcaceae</taxon>
        <taxon>Streptococcus</taxon>
    </lineage>
</organism>
<evidence type="ECO:0000256" key="1">
    <source>
        <dbReference type="ARBA" id="ARBA00022490"/>
    </source>
</evidence>
<dbReference type="InterPro" id="IPR013762">
    <property type="entry name" value="Integrase-like_cat_sf"/>
</dbReference>
<evidence type="ECO:0000313" key="9">
    <source>
        <dbReference type="Proteomes" id="UP000028185"/>
    </source>
</evidence>
<comment type="caution">
    <text evidence="5">Lacks conserved residue(s) required for the propagation of feature annotation.</text>
</comment>
<dbReference type="InterPro" id="IPR044068">
    <property type="entry name" value="CB"/>
</dbReference>
<protein>
    <recommendedName>
        <fullName evidence="5">Tyrosine recombinase XerD-like</fullName>
    </recommendedName>
</protein>
<evidence type="ECO:0000256" key="5">
    <source>
        <dbReference type="HAMAP-Rule" id="MF_01817"/>
    </source>
</evidence>
<accession>A0A075SL41</accession>
<feature type="domain" description="Core-binding (CB)" evidence="7">
    <location>
        <begin position="1"/>
        <end position="72"/>
    </location>
</feature>
<dbReference type="GO" id="GO:0009037">
    <property type="term" value="F:tyrosine-based site-specific recombinase activity"/>
    <property type="evidence" value="ECO:0007669"/>
    <property type="project" value="UniProtKB-UniRule"/>
</dbReference>
<dbReference type="GO" id="GO:0005737">
    <property type="term" value="C:cytoplasm"/>
    <property type="evidence" value="ECO:0007669"/>
    <property type="project" value="UniProtKB-SubCell"/>
</dbReference>
<feature type="domain" description="Tyr recombinase" evidence="6">
    <location>
        <begin position="91"/>
        <end position="243"/>
    </location>
</feature>
<dbReference type="InterPro" id="IPR002104">
    <property type="entry name" value="Integrase_catalytic"/>
</dbReference>
<dbReference type="Proteomes" id="UP000028185">
    <property type="component" value="Chromosome"/>
</dbReference>
<comment type="similarity">
    <text evidence="5">Belongs to the 'phage' integrase family. XerD-like subfamily.</text>
</comment>
<gene>
    <name evidence="8" type="ORF">ID09_08840</name>
</gene>
<dbReference type="HOGENOM" id="CLU_1128554_0_0_9"/>
<dbReference type="AlphaFoldDB" id="A0A075SL41"/>
<dbReference type="Pfam" id="PF00589">
    <property type="entry name" value="Phage_integrase"/>
    <property type="match status" value="1"/>
</dbReference>
<keyword evidence="3 5" id="KW-0238">DNA-binding</keyword>
<dbReference type="InterPro" id="IPR011010">
    <property type="entry name" value="DNA_brk_join_enz"/>
</dbReference>
<dbReference type="NCBIfam" id="NF002685">
    <property type="entry name" value="PRK02436.1"/>
    <property type="match status" value="1"/>
</dbReference>
<dbReference type="CDD" id="cd01190">
    <property type="entry name" value="INT_StrepXerD_C_like"/>
    <property type="match status" value="1"/>
</dbReference>
<evidence type="ECO:0000313" key="8">
    <source>
        <dbReference type="EMBL" id="AIG44121.1"/>
    </source>
</evidence>
<dbReference type="HAMAP" id="MF_01817">
    <property type="entry name" value="Recomb_XerD_like"/>
    <property type="match status" value="1"/>
</dbReference>
<comment type="function">
    <text evidence="5">Putative tyrosine recombinase. Not involved in the cutting and rejoining of the recombining DNA molecules on dif(SL) site.</text>
</comment>
<evidence type="ECO:0000256" key="4">
    <source>
        <dbReference type="ARBA" id="ARBA00023172"/>
    </source>
</evidence>
<keyword evidence="2 5" id="KW-0229">DNA integration</keyword>
<evidence type="ECO:0000259" key="6">
    <source>
        <dbReference type="PROSITE" id="PS51898"/>
    </source>
</evidence>
<evidence type="ECO:0000256" key="2">
    <source>
        <dbReference type="ARBA" id="ARBA00022908"/>
    </source>
</evidence>
<evidence type="ECO:0000259" key="7">
    <source>
        <dbReference type="PROSITE" id="PS51900"/>
    </source>
</evidence>
<dbReference type="Gene3D" id="1.10.150.130">
    <property type="match status" value="1"/>
</dbReference>